<keyword evidence="2" id="KW-1185">Reference proteome</keyword>
<comment type="caution">
    <text evidence="1">The sequence shown here is derived from an EMBL/GenBank/DDBJ whole genome shotgun (WGS) entry which is preliminary data.</text>
</comment>
<evidence type="ECO:0000313" key="1">
    <source>
        <dbReference type="EMBL" id="GGH20543.1"/>
    </source>
</evidence>
<reference evidence="2" key="1">
    <citation type="journal article" date="2019" name="Int. J. Syst. Evol. Microbiol.">
        <title>The Global Catalogue of Microorganisms (GCM) 10K type strain sequencing project: providing services to taxonomists for standard genome sequencing and annotation.</title>
        <authorList>
            <consortium name="The Broad Institute Genomics Platform"/>
            <consortium name="The Broad Institute Genome Sequencing Center for Infectious Disease"/>
            <person name="Wu L."/>
            <person name="Ma J."/>
        </authorList>
    </citation>
    <scope>NUCLEOTIDE SEQUENCE [LARGE SCALE GENOMIC DNA]</scope>
    <source>
        <strain evidence="2">CGMCC 1.12769</strain>
    </source>
</reference>
<evidence type="ECO:0000313" key="2">
    <source>
        <dbReference type="Proteomes" id="UP000659344"/>
    </source>
</evidence>
<sequence>MIRDYLDRTDKFSMTNREFEMMLNPYFEIEKKDDLGGMIEYFMICKK</sequence>
<accession>A0ABQ1YC22</accession>
<dbReference type="Proteomes" id="UP000659344">
    <property type="component" value="Unassembled WGS sequence"/>
</dbReference>
<dbReference type="EMBL" id="BMFT01000001">
    <property type="protein sequence ID" value="GGH20543.1"/>
    <property type="molecule type" value="Genomic_DNA"/>
</dbReference>
<gene>
    <name evidence="1" type="ORF">GCM10008013_17980</name>
</gene>
<name>A0ABQ1YC22_9BACL</name>
<protein>
    <submittedName>
        <fullName evidence="1">Uncharacterized protein</fullName>
    </submittedName>
</protein>
<proteinExistence type="predicted"/>
<organism evidence="1 2">
    <name type="scientific">Paenibacillus segetis</name>
    <dbReference type="NCBI Taxonomy" id="1325360"/>
    <lineage>
        <taxon>Bacteria</taxon>
        <taxon>Bacillati</taxon>
        <taxon>Bacillota</taxon>
        <taxon>Bacilli</taxon>
        <taxon>Bacillales</taxon>
        <taxon>Paenibacillaceae</taxon>
        <taxon>Paenibacillus</taxon>
    </lineage>
</organism>